<proteinExistence type="predicted"/>
<reference evidence="1" key="1">
    <citation type="submission" date="2014-11" db="EMBL/GenBank/DDBJ databases">
        <authorList>
            <person name="Amaro Gonzalez C."/>
        </authorList>
    </citation>
    <scope>NUCLEOTIDE SEQUENCE</scope>
</reference>
<organism evidence="1">
    <name type="scientific">Anguilla anguilla</name>
    <name type="common">European freshwater eel</name>
    <name type="synonym">Muraena anguilla</name>
    <dbReference type="NCBI Taxonomy" id="7936"/>
    <lineage>
        <taxon>Eukaryota</taxon>
        <taxon>Metazoa</taxon>
        <taxon>Chordata</taxon>
        <taxon>Craniata</taxon>
        <taxon>Vertebrata</taxon>
        <taxon>Euteleostomi</taxon>
        <taxon>Actinopterygii</taxon>
        <taxon>Neopterygii</taxon>
        <taxon>Teleostei</taxon>
        <taxon>Anguilliformes</taxon>
        <taxon>Anguillidae</taxon>
        <taxon>Anguilla</taxon>
    </lineage>
</organism>
<name>A0A0E9SQW8_ANGAN</name>
<dbReference type="EMBL" id="GBXM01065674">
    <property type="protein sequence ID" value="JAH42903.1"/>
    <property type="molecule type" value="Transcribed_RNA"/>
</dbReference>
<dbReference type="AlphaFoldDB" id="A0A0E9SQW8"/>
<protein>
    <submittedName>
        <fullName evidence="1">Uncharacterized protein</fullName>
    </submittedName>
</protein>
<sequence>MASNNSFHVIREKRVNRKCERMQKCGSLSMNGSVCKCVLISL</sequence>
<reference evidence="1" key="2">
    <citation type="journal article" date="2015" name="Fish Shellfish Immunol.">
        <title>Early steps in the European eel (Anguilla anguilla)-Vibrio vulnificus interaction in the gills: Role of the RtxA13 toxin.</title>
        <authorList>
            <person name="Callol A."/>
            <person name="Pajuelo D."/>
            <person name="Ebbesson L."/>
            <person name="Teles M."/>
            <person name="MacKenzie S."/>
            <person name="Amaro C."/>
        </authorList>
    </citation>
    <scope>NUCLEOTIDE SEQUENCE</scope>
</reference>
<evidence type="ECO:0000313" key="1">
    <source>
        <dbReference type="EMBL" id="JAH42903.1"/>
    </source>
</evidence>
<accession>A0A0E9SQW8</accession>